<comment type="caution">
    <text evidence="4">The sequence shown here is derived from an EMBL/GenBank/DDBJ whole genome shotgun (WGS) entry which is preliminary data.</text>
</comment>
<dbReference type="AlphaFoldDB" id="A0A2V1IHZ6"/>
<reference evidence="5" key="1">
    <citation type="submission" date="2018-02" db="EMBL/GenBank/DDBJ databases">
        <authorList>
            <person name="Clavel T."/>
            <person name="Strowig T."/>
        </authorList>
    </citation>
    <scope>NUCLEOTIDE SEQUENCE [LARGE SCALE GENOMIC DNA]</scope>
    <source>
        <strain evidence="5">DSM 103720</strain>
    </source>
</reference>
<dbReference type="RefSeq" id="WP_107033210.1">
    <property type="nucleotide sequence ID" value="NZ_CARXIO010000002.1"/>
</dbReference>
<dbReference type="Proteomes" id="UP000244905">
    <property type="component" value="Unassembled WGS sequence"/>
</dbReference>
<keyword evidence="2 4" id="KW-0808">Transferase</keyword>
<dbReference type="EMBL" id="PUEC01000035">
    <property type="protein sequence ID" value="PWB00647.1"/>
    <property type="molecule type" value="Genomic_DNA"/>
</dbReference>
<dbReference type="GO" id="GO:0008171">
    <property type="term" value="F:O-methyltransferase activity"/>
    <property type="evidence" value="ECO:0007669"/>
    <property type="project" value="InterPro"/>
</dbReference>
<dbReference type="InterPro" id="IPR002935">
    <property type="entry name" value="SAM_O-MeTrfase"/>
</dbReference>
<gene>
    <name evidence="4" type="ORF">C5O23_12225</name>
</gene>
<dbReference type="Gene3D" id="3.40.50.150">
    <property type="entry name" value="Vaccinia Virus protein VP39"/>
    <property type="match status" value="1"/>
</dbReference>
<evidence type="ECO:0000313" key="5">
    <source>
        <dbReference type="Proteomes" id="UP000244905"/>
    </source>
</evidence>
<name>A0A2V1IHZ6_9BACT</name>
<dbReference type="GeneID" id="82527096"/>
<dbReference type="CDD" id="cd02440">
    <property type="entry name" value="AdoMet_MTases"/>
    <property type="match status" value="1"/>
</dbReference>
<dbReference type="PROSITE" id="PS51682">
    <property type="entry name" value="SAM_OMT_I"/>
    <property type="match status" value="1"/>
</dbReference>
<accession>A0A2V1IHZ6</accession>
<dbReference type="InterPro" id="IPR050362">
    <property type="entry name" value="Cation-dep_OMT"/>
</dbReference>
<evidence type="ECO:0000313" key="4">
    <source>
        <dbReference type="EMBL" id="PWB00647.1"/>
    </source>
</evidence>
<sequence>MAETLDDYILSHISPEPDHLRRLYRRTHLRHLYPRMCSGHLQGRLLAMISAMVGPRRILELGAYTGYSALCLAEGLKPDGQLHTIEIDDEMEEELTELFESAPDGERITLHIGDAEEIAGKIDETWDLIYIDANKRRYTEYLDAVLPRLRQGGFIIADNTLWDGKVTDTETNHDAQTVALDRFNSYVASREDLETVILPLRDGLTLIRKK</sequence>
<dbReference type="SUPFAM" id="SSF53335">
    <property type="entry name" value="S-adenosyl-L-methionine-dependent methyltransferases"/>
    <property type="match status" value="1"/>
</dbReference>
<organism evidence="4 5">
    <name type="scientific">Duncaniella muris</name>
    <dbReference type="NCBI Taxonomy" id="2094150"/>
    <lineage>
        <taxon>Bacteria</taxon>
        <taxon>Pseudomonadati</taxon>
        <taxon>Bacteroidota</taxon>
        <taxon>Bacteroidia</taxon>
        <taxon>Bacteroidales</taxon>
        <taxon>Muribaculaceae</taxon>
        <taxon>Duncaniella</taxon>
    </lineage>
</organism>
<dbReference type="PANTHER" id="PTHR10509:SF14">
    <property type="entry name" value="CAFFEOYL-COA O-METHYLTRANSFERASE 3-RELATED"/>
    <property type="match status" value="1"/>
</dbReference>
<protein>
    <submittedName>
        <fullName evidence="4">O-methyltransferase</fullName>
    </submittedName>
</protein>
<dbReference type="GO" id="GO:0008757">
    <property type="term" value="F:S-adenosylmethionine-dependent methyltransferase activity"/>
    <property type="evidence" value="ECO:0007669"/>
    <property type="project" value="TreeGrafter"/>
</dbReference>
<dbReference type="Pfam" id="PF01596">
    <property type="entry name" value="Methyltransf_3"/>
    <property type="match status" value="1"/>
</dbReference>
<keyword evidence="1 4" id="KW-0489">Methyltransferase</keyword>
<evidence type="ECO:0000256" key="3">
    <source>
        <dbReference type="ARBA" id="ARBA00022691"/>
    </source>
</evidence>
<keyword evidence="5" id="KW-1185">Reference proteome</keyword>
<proteinExistence type="predicted"/>
<dbReference type="GO" id="GO:0032259">
    <property type="term" value="P:methylation"/>
    <property type="evidence" value="ECO:0007669"/>
    <property type="project" value="UniProtKB-KW"/>
</dbReference>
<dbReference type="PANTHER" id="PTHR10509">
    <property type="entry name" value="O-METHYLTRANSFERASE-RELATED"/>
    <property type="match status" value="1"/>
</dbReference>
<evidence type="ECO:0000256" key="1">
    <source>
        <dbReference type="ARBA" id="ARBA00022603"/>
    </source>
</evidence>
<evidence type="ECO:0000256" key="2">
    <source>
        <dbReference type="ARBA" id="ARBA00022679"/>
    </source>
</evidence>
<dbReference type="InterPro" id="IPR029063">
    <property type="entry name" value="SAM-dependent_MTases_sf"/>
</dbReference>
<keyword evidence="3" id="KW-0949">S-adenosyl-L-methionine</keyword>